<evidence type="ECO:0000256" key="6">
    <source>
        <dbReference type="ARBA" id="ARBA00022643"/>
    </source>
</evidence>
<dbReference type="Pfam" id="PF22461">
    <property type="entry name" value="SLBB_2"/>
    <property type="match status" value="1"/>
</dbReference>
<keyword evidence="8" id="KW-1278">Translocase</keyword>
<keyword evidence="7 13" id="KW-0479">Metal-binding</keyword>
<evidence type="ECO:0000256" key="4">
    <source>
        <dbReference type="ARBA" id="ARBA00022485"/>
    </source>
</evidence>
<dbReference type="SUPFAM" id="SSF140490">
    <property type="entry name" value="Nqo1C-terminal domain-like"/>
    <property type="match status" value="1"/>
</dbReference>
<feature type="domain" description="NADH-ubiquinone oxidoreductase 51kDa subunit iron-sulphur binding" evidence="14">
    <location>
        <begin position="326"/>
        <end position="371"/>
    </location>
</feature>
<evidence type="ECO:0000256" key="12">
    <source>
        <dbReference type="ARBA" id="ARBA00047712"/>
    </source>
</evidence>
<reference evidence="15 16" key="1">
    <citation type="submission" date="2024-05" db="EMBL/GenBank/DDBJ databases">
        <authorList>
            <consortium name="Candidatus Magnetaquicoccaceae bacterium FCR-1 genome sequencing consortium"/>
            <person name="Shimoshige H."/>
            <person name="Shimamura S."/>
            <person name="Taoka A."/>
            <person name="Kobayashi H."/>
            <person name="Maekawa T."/>
        </authorList>
    </citation>
    <scope>NUCLEOTIDE SEQUENCE [LARGE SCALE GENOMIC DNA]</scope>
    <source>
        <strain evidence="15 16">FCR-1</strain>
    </source>
</reference>
<keyword evidence="13" id="KW-0874">Quinone</keyword>
<keyword evidence="6 13" id="KW-0288">FMN</keyword>
<organism evidence="15 16">
    <name type="scientific">Candidatus Magnetaquiglobus chichijimensis</name>
    <dbReference type="NCBI Taxonomy" id="3141448"/>
    <lineage>
        <taxon>Bacteria</taxon>
        <taxon>Pseudomonadati</taxon>
        <taxon>Pseudomonadota</taxon>
        <taxon>Magnetococcia</taxon>
        <taxon>Magnetococcales</taxon>
        <taxon>Candidatus Magnetaquicoccaceae</taxon>
        <taxon>Candidatus Magnetaquiglobus</taxon>
    </lineage>
</organism>
<evidence type="ECO:0000256" key="13">
    <source>
        <dbReference type="RuleBase" id="RU364066"/>
    </source>
</evidence>
<comment type="similarity">
    <text evidence="3 13">Belongs to the complex I 51 kDa subunit family.</text>
</comment>
<dbReference type="Gene3D" id="1.20.1440.230">
    <property type="entry name" value="NADH-ubiquinone oxidoreductase 51kDa subunit, iron-sulphur binding domain"/>
    <property type="match status" value="1"/>
</dbReference>
<dbReference type="PANTHER" id="PTHR11780:SF10">
    <property type="entry name" value="NADH DEHYDROGENASE [UBIQUINONE] FLAVOPROTEIN 1, MITOCHONDRIAL"/>
    <property type="match status" value="1"/>
</dbReference>
<keyword evidence="10 13" id="KW-0411">Iron-sulfur</keyword>
<sequence>MKIVYQNIHLPNSHTLAVYRANGGYQAVLKAIELGPDEVIEEVKRSGIRGRGGAGFPAGMKWSFIPKNDPRPRYLTCNADEGEPGTCKDRDIIRFDPHRLIEGMIICGFAVGIQQAYIYIRGEFYRETERLQAAIDDAYADGILGDNALGKGFKFHLAIHRGAGAYVCGEETGLIESIEGKKGQPRLKPPFPANIGLYGCPTVINNVETLASIPTIIEKGGAWYGGLGVAKSSGTKIFSVSGHVNKPGNYEVELGIPLKTLLEEHAGGVRGGWSNLKGVIPGGSSSPILPAEVCATITMDYDSMAKAGTMLGSGAVIVIDKSVCLVRAVARLSRFYRHESCGQCTPCREGTGWLAQIMTRMEAGQGTMEDIDLLQEICNNIGGKTICALGDAAAGPIMGALRSFKEEFIYHVEHGRCMAG</sequence>
<keyword evidence="5 13" id="KW-0285">Flavoprotein</keyword>
<keyword evidence="9 13" id="KW-0408">Iron</keyword>
<evidence type="ECO:0000259" key="14">
    <source>
        <dbReference type="SMART" id="SM00928"/>
    </source>
</evidence>
<dbReference type="InterPro" id="IPR037207">
    <property type="entry name" value="Nuop51_4Fe4S-bd_sf"/>
</dbReference>
<dbReference type="PROSITE" id="PS00645">
    <property type="entry name" value="COMPLEX1_51K_2"/>
    <property type="match status" value="1"/>
</dbReference>
<evidence type="ECO:0000256" key="5">
    <source>
        <dbReference type="ARBA" id="ARBA00022630"/>
    </source>
</evidence>
<evidence type="ECO:0000256" key="8">
    <source>
        <dbReference type="ARBA" id="ARBA00022967"/>
    </source>
</evidence>
<dbReference type="Proteomes" id="UP001628193">
    <property type="component" value="Unassembled WGS sequence"/>
</dbReference>
<dbReference type="Pfam" id="PF10589">
    <property type="entry name" value="NADH_4Fe-4S"/>
    <property type="match status" value="1"/>
</dbReference>
<keyword evidence="11 13" id="KW-0520">NAD</keyword>
<evidence type="ECO:0000256" key="10">
    <source>
        <dbReference type="ARBA" id="ARBA00023014"/>
    </source>
</evidence>
<dbReference type="Pfam" id="PF01512">
    <property type="entry name" value="Complex1_51K"/>
    <property type="match status" value="1"/>
</dbReference>
<proteinExistence type="inferred from homology"/>
<name>A0ABQ0C4S9_9PROT</name>
<comment type="caution">
    <text evidence="15">The sequence shown here is derived from an EMBL/GenBank/DDBJ whole genome shotgun (WGS) entry which is preliminary data.</text>
</comment>
<comment type="catalytic activity">
    <reaction evidence="12 13">
        <text>a quinone + NADH + 5 H(+)(in) = a quinol + NAD(+) + 4 H(+)(out)</text>
        <dbReference type="Rhea" id="RHEA:57888"/>
        <dbReference type="ChEBI" id="CHEBI:15378"/>
        <dbReference type="ChEBI" id="CHEBI:24646"/>
        <dbReference type="ChEBI" id="CHEBI:57540"/>
        <dbReference type="ChEBI" id="CHEBI:57945"/>
        <dbReference type="ChEBI" id="CHEBI:132124"/>
    </reaction>
</comment>
<dbReference type="InterPro" id="IPR011537">
    <property type="entry name" value="NADH-UbQ_OxRdtase_suF"/>
</dbReference>
<dbReference type="NCBIfam" id="TIGR01959">
    <property type="entry name" value="nuoF_fam"/>
    <property type="match status" value="1"/>
</dbReference>
<evidence type="ECO:0000256" key="1">
    <source>
        <dbReference type="ARBA" id="ARBA00001917"/>
    </source>
</evidence>
<comment type="cofactor">
    <cofactor evidence="1 13">
        <name>FMN</name>
        <dbReference type="ChEBI" id="CHEBI:58210"/>
    </cofactor>
</comment>
<dbReference type="NCBIfam" id="NF010120">
    <property type="entry name" value="PRK13596.1"/>
    <property type="match status" value="1"/>
</dbReference>
<gene>
    <name evidence="15" type="primary">nuoF</name>
    <name evidence="15" type="ORF">SIID45300_00186</name>
</gene>
<comment type="cofactor">
    <cofactor evidence="2 13">
        <name>[4Fe-4S] cluster</name>
        <dbReference type="ChEBI" id="CHEBI:49883"/>
    </cofactor>
</comment>
<evidence type="ECO:0000256" key="7">
    <source>
        <dbReference type="ARBA" id="ARBA00022723"/>
    </source>
</evidence>
<dbReference type="EMBL" id="BAAFGK010000001">
    <property type="protein sequence ID" value="GAB0055887.1"/>
    <property type="molecule type" value="Genomic_DNA"/>
</dbReference>
<dbReference type="Gene3D" id="6.10.250.1450">
    <property type="match status" value="1"/>
</dbReference>
<evidence type="ECO:0000256" key="2">
    <source>
        <dbReference type="ARBA" id="ARBA00001966"/>
    </source>
</evidence>
<dbReference type="EC" id="7.1.1.-" evidence="13"/>
<evidence type="ECO:0000313" key="15">
    <source>
        <dbReference type="EMBL" id="GAB0055887.1"/>
    </source>
</evidence>
<dbReference type="Gene3D" id="3.10.20.600">
    <property type="match status" value="1"/>
</dbReference>
<dbReference type="InterPro" id="IPR054765">
    <property type="entry name" value="SLBB_dom"/>
</dbReference>
<dbReference type="Gene3D" id="3.40.50.11540">
    <property type="entry name" value="NADH-ubiquinone oxidoreductase 51kDa subunit"/>
    <property type="match status" value="1"/>
</dbReference>
<dbReference type="InterPro" id="IPR011538">
    <property type="entry name" value="Nuo51_FMN-bd"/>
</dbReference>
<accession>A0ABQ0C4S9</accession>
<evidence type="ECO:0000313" key="16">
    <source>
        <dbReference type="Proteomes" id="UP001628193"/>
    </source>
</evidence>
<dbReference type="InterPro" id="IPR019575">
    <property type="entry name" value="Nuop51_4Fe4S-bd"/>
</dbReference>
<keyword evidence="4 13" id="KW-0004">4Fe-4S</keyword>
<keyword evidence="16" id="KW-1185">Reference proteome</keyword>
<dbReference type="InterPro" id="IPR037225">
    <property type="entry name" value="Nuo51_FMN-bd_sf"/>
</dbReference>
<dbReference type="SUPFAM" id="SSF142019">
    <property type="entry name" value="Nqo1 FMN-binding domain-like"/>
    <property type="match status" value="1"/>
</dbReference>
<evidence type="ECO:0000256" key="3">
    <source>
        <dbReference type="ARBA" id="ARBA00007523"/>
    </source>
</evidence>
<dbReference type="SUPFAM" id="SSF142984">
    <property type="entry name" value="Nqo1 middle domain-like"/>
    <property type="match status" value="1"/>
</dbReference>
<dbReference type="SMART" id="SM00928">
    <property type="entry name" value="NADH_4Fe-4S"/>
    <property type="match status" value="1"/>
</dbReference>
<dbReference type="InterPro" id="IPR001949">
    <property type="entry name" value="NADH-UbQ_OxRdtase_51kDa_CS"/>
</dbReference>
<evidence type="ECO:0000256" key="11">
    <source>
        <dbReference type="ARBA" id="ARBA00023027"/>
    </source>
</evidence>
<protein>
    <recommendedName>
        <fullName evidence="13">NADH-quinone oxidoreductase subunit F</fullName>
        <ecNumber evidence="13">7.1.1.-</ecNumber>
    </recommendedName>
</protein>
<dbReference type="RefSeq" id="WP_420903600.1">
    <property type="nucleotide sequence ID" value="NZ_BAAFGK010000001.1"/>
</dbReference>
<dbReference type="InterPro" id="IPR050837">
    <property type="entry name" value="ComplexI_51kDa_subunit"/>
</dbReference>
<comment type="function">
    <text evidence="13">NDH-1 shuttles electrons from NADH, via FMN and iron-sulfur (Fe-S) centers, to quinones in the respiratory chain.</text>
</comment>
<dbReference type="PANTHER" id="PTHR11780">
    <property type="entry name" value="NADH-UBIQUINONE OXIDOREDUCTASE FLAVOPROTEIN 1 NDUFV1"/>
    <property type="match status" value="1"/>
</dbReference>
<reference evidence="15 16" key="2">
    <citation type="submission" date="2024-09" db="EMBL/GenBank/DDBJ databases">
        <title>Draft genome sequence of Candidatus Magnetaquicoccaceae bacterium FCR-1.</title>
        <authorList>
            <person name="Shimoshige H."/>
            <person name="Shimamura S."/>
            <person name="Taoka A."/>
            <person name="Kobayashi H."/>
            <person name="Maekawa T."/>
        </authorList>
    </citation>
    <scope>NUCLEOTIDE SEQUENCE [LARGE SCALE GENOMIC DNA]</scope>
    <source>
        <strain evidence="15 16">FCR-1</strain>
    </source>
</reference>
<evidence type="ECO:0000256" key="9">
    <source>
        <dbReference type="ARBA" id="ARBA00023004"/>
    </source>
</evidence>